<dbReference type="CDD" id="cd00167">
    <property type="entry name" value="SANT"/>
    <property type="match status" value="1"/>
</dbReference>
<feature type="compositionally biased region" description="Basic and acidic residues" evidence="1">
    <location>
        <begin position="575"/>
        <end position="591"/>
    </location>
</feature>
<dbReference type="InterPro" id="IPR015216">
    <property type="entry name" value="SANTA"/>
</dbReference>
<feature type="domain" description="Myb-like" evidence="2">
    <location>
        <begin position="696"/>
        <end position="742"/>
    </location>
</feature>
<dbReference type="Pfam" id="PF09133">
    <property type="entry name" value="SANTA"/>
    <property type="match status" value="1"/>
</dbReference>
<evidence type="ECO:0000313" key="4">
    <source>
        <dbReference type="Proteomes" id="UP000265000"/>
    </source>
</evidence>
<feature type="compositionally biased region" description="Polar residues" evidence="1">
    <location>
        <begin position="598"/>
        <end position="610"/>
    </location>
</feature>
<dbReference type="GO" id="GO:0000775">
    <property type="term" value="C:chromosome, centromeric region"/>
    <property type="evidence" value="ECO:0007669"/>
    <property type="project" value="TreeGrafter"/>
</dbReference>
<name>A0A3Q2P3M6_FUNHE</name>
<feature type="compositionally biased region" description="Basic and acidic residues" evidence="1">
    <location>
        <begin position="74"/>
        <end position="83"/>
    </location>
</feature>
<dbReference type="PANTHER" id="PTHR16124:SF3">
    <property type="entry name" value="MIS18-BINDING PROTEIN 1"/>
    <property type="match status" value="1"/>
</dbReference>
<reference evidence="3" key="1">
    <citation type="submission" date="2025-08" db="UniProtKB">
        <authorList>
            <consortium name="Ensembl"/>
        </authorList>
    </citation>
    <scope>IDENTIFICATION</scope>
</reference>
<organism evidence="3 4">
    <name type="scientific">Fundulus heteroclitus</name>
    <name type="common">Killifish</name>
    <name type="synonym">Mummichog</name>
    <dbReference type="NCBI Taxonomy" id="8078"/>
    <lineage>
        <taxon>Eukaryota</taxon>
        <taxon>Metazoa</taxon>
        <taxon>Chordata</taxon>
        <taxon>Craniata</taxon>
        <taxon>Vertebrata</taxon>
        <taxon>Euteleostomi</taxon>
        <taxon>Actinopterygii</taxon>
        <taxon>Neopterygii</taxon>
        <taxon>Teleostei</taxon>
        <taxon>Neoteleostei</taxon>
        <taxon>Acanthomorphata</taxon>
        <taxon>Ovalentaria</taxon>
        <taxon>Atherinomorphae</taxon>
        <taxon>Cyprinodontiformes</taxon>
        <taxon>Fundulidae</taxon>
        <taxon>Fundulus</taxon>
    </lineage>
</organism>
<evidence type="ECO:0000256" key="1">
    <source>
        <dbReference type="SAM" id="MobiDB-lite"/>
    </source>
</evidence>
<dbReference type="Ensembl" id="ENSFHET00000005051.1">
    <property type="protein sequence ID" value="ENSFHEP00000006704.1"/>
    <property type="gene ID" value="ENSFHEG00000007775.1"/>
</dbReference>
<dbReference type="SUPFAM" id="SSF46689">
    <property type="entry name" value="Homeodomain-like"/>
    <property type="match status" value="1"/>
</dbReference>
<keyword evidence="4" id="KW-1185">Reference proteome</keyword>
<dbReference type="Pfam" id="PF00249">
    <property type="entry name" value="Myb_DNA-binding"/>
    <property type="match status" value="1"/>
</dbReference>
<feature type="region of interest" description="Disordered" evidence="1">
    <location>
        <begin position="256"/>
        <end position="286"/>
    </location>
</feature>
<reference evidence="3" key="2">
    <citation type="submission" date="2025-09" db="UniProtKB">
        <authorList>
            <consortium name="Ensembl"/>
        </authorList>
    </citation>
    <scope>IDENTIFICATION</scope>
</reference>
<dbReference type="InterPro" id="IPR009057">
    <property type="entry name" value="Homeodomain-like_sf"/>
</dbReference>
<feature type="compositionally biased region" description="Polar residues" evidence="1">
    <location>
        <begin position="541"/>
        <end position="558"/>
    </location>
</feature>
<evidence type="ECO:0000313" key="3">
    <source>
        <dbReference type="Ensembl" id="ENSFHEP00000006704.1"/>
    </source>
</evidence>
<dbReference type="InterPro" id="IPR039110">
    <property type="entry name" value="KNL2-like"/>
</dbReference>
<sequence>MASCGLLNRGDPCFLSPAKAFARLRSNVPKEPVCNVKERNGNGVRTRSKATAGRVCGAGGPAFNPNPASFCRGGEQKENDRFASPEAKAQGPLRSPSAEETFGCLFSSTVLGHLGEQFPVGGSTRRHRAPTESASQPLRRLYTDPSTEDPGPLQANRKRRGDGAQSITGRQDPGSVRGFPGVCLDPASMLSPAKMFAQMKERESLRGHQGSPTAGRRQLFARNESTWNLEECRDTDVSTIYSMEHTVDLPVASTEKQVAPVNQDQSELPERARGTSEDILTPASPSPVAPLEDSLLLSTPHVSIPKKNKSVFRRNSSPKIKKFPSESVIHLRKWFLRRNNRGLFVDGIHVEKNVPWNSNIVTERISRSALMTVSGRVYILVGGMKVKLATDFPMSFLKKFLRGFPLNWKTLYETFLTKDRQEKKNNDTGRTRIQSVKTPDTSLPASCSFLNVTRSGRVIKPPLEYWKGGRVIVDAQMNVTVLQSYETPCPDLSTSLCPMTSEKAPPLFLPGSDGLSQHDSPPDEECSVPVRRVKADRKQNRAQANRYQKTADLTTETAKSPEEVSVKTRSSRRRQCLDVDPQKQGEPERPPSRRLKKTSSPTETVTNLPQSPRRLRRGRAGHGTQGAAARNKSELEPNVSANQSPKALTKNRKEQKNNSRVAKKSVAVSSSAAKPSSRKTQPGKRSLPKRGSASPPHQTDEDKWTKDEIQKLQTAVSCYPKHAAGYWAKVARFVGTRSAEECYKQHTSQGATLSPGKSTKNSRKVKKGEVAAAAAVKPAEVPVISARPGTLRRKQQVQQFLEALPREDMDDAFSSEYMKNKRMEIPSLCSSEDLDLALSDLEPQTPESSDFLEVKTPQCLHITPGMIGSPSTHTDNKYVFQLQKRMRKNRFDVCKTSSSSKKFKITPSVRRTVRRCINTAENDAFVIHEMVPENSSELYDSDEEEDFYFSDS</sequence>
<proteinExistence type="predicted"/>
<dbReference type="PROSITE" id="PS50090">
    <property type="entry name" value="MYB_LIKE"/>
    <property type="match status" value="1"/>
</dbReference>
<protein>
    <submittedName>
        <fullName evidence="3">MIS18 binding protein 1</fullName>
    </submittedName>
</protein>
<feature type="region of interest" description="Disordered" evidence="1">
    <location>
        <begin position="503"/>
        <end position="705"/>
    </location>
</feature>
<feature type="region of interest" description="Disordered" evidence="1">
    <location>
        <begin position="74"/>
        <end position="98"/>
    </location>
</feature>
<dbReference type="GeneTree" id="ENSGT00390000007395"/>
<dbReference type="Proteomes" id="UP000265000">
    <property type="component" value="Unplaced"/>
</dbReference>
<feature type="compositionally biased region" description="Polar residues" evidence="1">
    <location>
        <begin position="256"/>
        <end position="266"/>
    </location>
</feature>
<dbReference type="PANTHER" id="PTHR16124">
    <property type="entry name" value="MIS18-BINDING PROTEIN 1"/>
    <property type="match status" value="1"/>
</dbReference>
<evidence type="ECO:0000259" key="2">
    <source>
        <dbReference type="PROSITE" id="PS50090"/>
    </source>
</evidence>
<feature type="compositionally biased region" description="Low complexity" evidence="1">
    <location>
        <begin position="664"/>
        <end position="679"/>
    </location>
</feature>
<accession>A0A3Q2P3M6</accession>
<dbReference type="InterPro" id="IPR001005">
    <property type="entry name" value="SANT/Myb"/>
</dbReference>
<dbReference type="AlphaFoldDB" id="A0A3Q2P3M6"/>
<dbReference type="Gene3D" id="1.10.10.60">
    <property type="entry name" value="Homeodomain-like"/>
    <property type="match status" value="1"/>
</dbReference>
<feature type="region of interest" description="Disordered" evidence="1">
    <location>
        <begin position="117"/>
        <end position="180"/>
    </location>
</feature>